<comment type="caution">
    <text evidence="1">The sequence shown here is derived from an EMBL/GenBank/DDBJ whole genome shotgun (WGS) entry which is preliminary data.</text>
</comment>
<evidence type="ECO:0000313" key="2">
    <source>
        <dbReference type="Proteomes" id="UP000196386"/>
    </source>
</evidence>
<name>A0A1Y4MXE5_9FIRM</name>
<proteinExistence type="predicted"/>
<reference evidence="2" key="1">
    <citation type="submission" date="2017-04" db="EMBL/GenBank/DDBJ databases">
        <title>Function of individual gut microbiota members based on whole genome sequencing of pure cultures obtained from chicken caecum.</title>
        <authorList>
            <person name="Medvecky M."/>
            <person name="Cejkova D."/>
            <person name="Polansky O."/>
            <person name="Karasova D."/>
            <person name="Kubasova T."/>
            <person name="Cizek A."/>
            <person name="Rychlik I."/>
        </authorList>
    </citation>
    <scope>NUCLEOTIDE SEQUENCE [LARGE SCALE GENOMIC DNA]</scope>
    <source>
        <strain evidence="2">An175</strain>
    </source>
</reference>
<dbReference type="Proteomes" id="UP000196386">
    <property type="component" value="Unassembled WGS sequence"/>
</dbReference>
<accession>A0A1Y4MXE5</accession>
<gene>
    <name evidence="1" type="ORF">B5F11_07855</name>
</gene>
<sequence length="103" mass="11267">MNNMTVVYSDAEEKYVKNVVLYGKTANNYLYTDSKCSEANKVDKDTLLNLCKKGVIISYNNTYYMPLFFKEESGGSVSVTFATAVSASASAATTLYSKEHSAG</sequence>
<organism evidence="1 2">
    <name type="scientific">Anaerotruncus colihominis</name>
    <dbReference type="NCBI Taxonomy" id="169435"/>
    <lineage>
        <taxon>Bacteria</taxon>
        <taxon>Bacillati</taxon>
        <taxon>Bacillota</taxon>
        <taxon>Clostridia</taxon>
        <taxon>Eubacteriales</taxon>
        <taxon>Oscillospiraceae</taxon>
        <taxon>Anaerotruncus</taxon>
    </lineage>
</organism>
<dbReference type="AlphaFoldDB" id="A0A1Y4MXE5"/>
<evidence type="ECO:0000313" key="1">
    <source>
        <dbReference type="EMBL" id="OUP69886.1"/>
    </source>
</evidence>
<protein>
    <submittedName>
        <fullName evidence="1">Uncharacterized protein</fullName>
    </submittedName>
</protein>
<dbReference type="RefSeq" id="WP_087300722.1">
    <property type="nucleotide sequence ID" value="NZ_NFKP01000007.1"/>
</dbReference>
<dbReference type="EMBL" id="NFKP01000007">
    <property type="protein sequence ID" value="OUP69886.1"/>
    <property type="molecule type" value="Genomic_DNA"/>
</dbReference>